<keyword evidence="1" id="KW-0732">Signal</keyword>
<evidence type="ECO:0008006" key="4">
    <source>
        <dbReference type="Google" id="ProtNLM"/>
    </source>
</evidence>
<reference evidence="3" key="1">
    <citation type="journal article" date="2019" name="Int. J. Syst. Evol. Microbiol.">
        <title>The Global Catalogue of Microorganisms (GCM) 10K type strain sequencing project: providing services to taxonomists for standard genome sequencing and annotation.</title>
        <authorList>
            <consortium name="The Broad Institute Genomics Platform"/>
            <consortium name="The Broad Institute Genome Sequencing Center for Infectious Disease"/>
            <person name="Wu L."/>
            <person name="Ma J."/>
        </authorList>
    </citation>
    <scope>NUCLEOTIDE SEQUENCE [LARGE SCALE GENOMIC DNA]</scope>
    <source>
        <strain evidence="3">CECT 7798</strain>
    </source>
</reference>
<feature type="chain" id="PRO_5045455848" description="YD repeat-containing protein" evidence="1">
    <location>
        <begin position="21"/>
        <end position="254"/>
    </location>
</feature>
<accession>A0ABV7XVE1</accession>
<proteinExistence type="predicted"/>
<protein>
    <recommendedName>
        <fullName evidence="4">YD repeat-containing protein</fullName>
    </recommendedName>
</protein>
<comment type="caution">
    <text evidence="2">The sequence shown here is derived from an EMBL/GenBank/DDBJ whole genome shotgun (WGS) entry which is preliminary data.</text>
</comment>
<keyword evidence="3" id="KW-1185">Reference proteome</keyword>
<gene>
    <name evidence="2" type="ORF">ACFONJ_10125</name>
</gene>
<evidence type="ECO:0000313" key="3">
    <source>
        <dbReference type="Proteomes" id="UP001595735"/>
    </source>
</evidence>
<name>A0ABV7XVE1_9FLAO</name>
<organism evidence="2 3">
    <name type="scientific">Chryseobacterium tructae</name>
    <dbReference type="NCBI Taxonomy" id="1037380"/>
    <lineage>
        <taxon>Bacteria</taxon>
        <taxon>Pseudomonadati</taxon>
        <taxon>Bacteroidota</taxon>
        <taxon>Flavobacteriia</taxon>
        <taxon>Flavobacteriales</taxon>
        <taxon>Weeksellaceae</taxon>
        <taxon>Chryseobacterium group</taxon>
        <taxon>Chryseobacterium</taxon>
    </lineage>
</organism>
<evidence type="ECO:0000256" key="1">
    <source>
        <dbReference type="SAM" id="SignalP"/>
    </source>
</evidence>
<dbReference type="Proteomes" id="UP001595735">
    <property type="component" value="Unassembled WGS sequence"/>
</dbReference>
<evidence type="ECO:0000313" key="2">
    <source>
        <dbReference type="EMBL" id="MFC3756321.1"/>
    </source>
</evidence>
<dbReference type="Gene3D" id="2.180.10.10">
    <property type="entry name" value="RHS repeat-associated core"/>
    <property type="match status" value="1"/>
</dbReference>
<dbReference type="RefSeq" id="WP_378169998.1">
    <property type="nucleotide sequence ID" value="NZ_JBHRYO010000002.1"/>
</dbReference>
<feature type="signal peptide" evidence="1">
    <location>
        <begin position="1"/>
        <end position="20"/>
    </location>
</feature>
<sequence length="254" mass="28822">MKKYLFLGMMSAVLSFNSCSSNDDNEPTGKKILLSKVTTTYADPIVSYLNGTLTMEYNNQGQLVKIHSKEGVSTFEYNNGKPVKSNNYNPQQQLESYAEFNYSGDRLVGNKMVYTNSENNRTHQYTYNSLGQLASYSICKSPNCSDPSIETYTYNGDNISLRTLKNEGMVNEYTYDNNLNPYTYTNKYLKIFWGTNDVLSKNNCMVDKSSSNLTGNEITIYSLEYNSSGFPIKAIGKSKNGEPFVQYDYEYITL</sequence>
<dbReference type="EMBL" id="JBHRYO010000002">
    <property type="protein sequence ID" value="MFC3756321.1"/>
    <property type="molecule type" value="Genomic_DNA"/>
</dbReference>